<dbReference type="RefSeq" id="WP_045532927.1">
    <property type="nucleotide sequence ID" value="NZ_AP014568.1"/>
</dbReference>
<dbReference type="InterPro" id="IPR000962">
    <property type="entry name" value="Znf_DskA_TraR"/>
</dbReference>
<dbReference type="Gene3D" id="1.20.120.910">
    <property type="entry name" value="DksA, coiled-coil domain"/>
    <property type="match status" value="1"/>
</dbReference>
<dbReference type="HOGENOM" id="CLU_043144_3_1_4"/>
<dbReference type="PANTHER" id="PTHR33823:SF4">
    <property type="entry name" value="GENERAL STRESS PROTEIN 16O"/>
    <property type="match status" value="1"/>
</dbReference>
<proteinExistence type="predicted"/>
<dbReference type="PROSITE" id="PS51128">
    <property type="entry name" value="ZF_DKSA_2"/>
    <property type="match status" value="1"/>
</dbReference>
<dbReference type="Proteomes" id="UP000067461">
    <property type="component" value="Chromosome"/>
</dbReference>
<feature type="domain" description="Zinc finger DksA/TraR C4-type" evidence="6">
    <location>
        <begin position="83"/>
        <end position="118"/>
    </location>
</feature>
<feature type="region of interest" description="Disordered" evidence="5">
    <location>
        <begin position="32"/>
        <end position="55"/>
    </location>
</feature>
<dbReference type="InterPro" id="IPR037187">
    <property type="entry name" value="DnaK_N"/>
</dbReference>
<dbReference type="GO" id="GO:0008270">
    <property type="term" value="F:zinc ion binding"/>
    <property type="evidence" value="ECO:0007669"/>
    <property type="project" value="UniProtKB-KW"/>
</dbReference>
<dbReference type="SUPFAM" id="SSF57716">
    <property type="entry name" value="Glucocorticoid receptor-like (DNA-binding domain)"/>
    <property type="match status" value="1"/>
</dbReference>
<evidence type="ECO:0000256" key="1">
    <source>
        <dbReference type="ARBA" id="ARBA00022723"/>
    </source>
</evidence>
<evidence type="ECO:0000256" key="4">
    <source>
        <dbReference type="PROSITE-ProRule" id="PRU00510"/>
    </source>
</evidence>
<dbReference type="KEGG" id="cbaa:SRAA_2351"/>
<evidence type="ECO:0000313" key="8">
    <source>
        <dbReference type="Proteomes" id="UP000067461"/>
    </source>
</evidence>
<protein>
    <submittedName>
        <fullName evidence="7">DnaK suppressor protein</fullName>
    </submittedName>
</protein>
<evidence type="ECO:0000313" key="7">
    <source>
        <dbReference type="EMBL" id="BAO82205.1"/>
    </source>
</evidence>
<feature type="compositionally biased region" description="Basic and acidic residues" evidence="5">
    <location>
        <begin position="33"/>
        <end position="55"/>
    </location>
</feature>
<dbReference type="SUPFAM" id="SSF109635">
    <property type="entry name" value="DnaK suppressor protein DksA, alpha-hairpin domain"/>
    <property type="match status" value="1"/>
</dbReference>
<dbReference type="Pfam" id="PF01258">
    <property type="entry name" value="zf-dskA_traR"/>
    <property type="match status" value="1"/>
</dbReference>
<dbReference type="STRING" id="1458425.SRAA_2351"/>
<keyword evidence="1" id="KW-0479">Metal-binding</keyword>
<evidence type="ECO:0000256" key="5">
    <source>
        <dbReference type="SAM" id="MobiDB-lite"/>
    </source>
</evidence>
<keyword evidence="8" id="KW-1185">Reference proteome</keyword>
<keyword evidence="2" id="KW-0863">Zinc-finger</keyword>
<gene>
    <name evidence="7" type="ORF">SRAA_2351</name>
</gene>
<evidence type="ECO:0000256" key="3">
    <source>
        <dbReference type="ARBA" id="ARBA00022833"/>
    </source>
</evidence>
<keyword evidence="3" id="KW-0862">Zinc</keyword>
<name>A0A060NLE4_9BURK</name>
<evidence type="ECO:0000256" key="2">
    <source>
        <dbReference type="ARBA" id="ARBA00022771"/>
    </source>
</evidence>
<accession>A0A060NLE4</accession>
<organism evidence="7 8">
    <name type="scientific">Serpentinimonas raichei</name>
    <dbReference type="NCBI Taxonomy" id="1458425"/>
    <lineage>
        <taxon>Bacteria</taxon>
        <taxon>Pseudomonadati</taxon>
        <taxon>Pseudomonadota</taxon>
        <taxon>Betaproteobacteria</taxon>
        <taxon>Burkholderiales</taxon>
        <taxon>Comamonadaceae</taxon>
        <taxon>Serpentinimonas</taxon>
    </lineage>
</organism>
<sequence>MSQNISDTFALQLQHMRTELIAQLRVQRGGKIGRAEAAPDRHDVQSGDRAQNEAERDLAMSIDARETDALTAIDAALKRIAAGSYGLCTACGVDIPTARLHANPTAERCVVCQGQFEQARGETHPSM</sequence>
<dbReference type="EMBL" id="AP014568">
    <property type="protein sequence ID" value="BAO82205.1"/>
    <property type="molecule type" value="Genomic_DNA"/>
</dbReference>
<reference evidence="7 8" key="1">
    <citation type="journal article" date="2014" name="Nat. Commun.">
        <title>Physiological and genomic features of highly alkaliphilic hydrogen-utilizing Betaproteobacteria from a continental serpentinizing site.</title>
        <authorList>
            <person name="Suzuki S."/>
            <person name="Kuenen J.G."/>
            <person name="Schipper K."/>
            <person name="van der Velde S."/>
            <person name="Ishii S."/>
            <person name="Wu A."/>
            <person name="Sorokin D.Y."/>
            <person name="Tenney A."/>
            <person name="Meng X.Y."/>
            <person name="Morrill P.L."/>
            <person name="Kamagata Y."/>
            <person name="Muyzer G."/>
            <person name="Nealson K.H."/>
        </authorList>
    </citation>
    <scope>NUCLEOTIDE SEQUENCE [LARGE SCALE GENOMIC DNA]</scope>
    <source>
        <strain evidence="7 8">A1</strain>
    </source>
</reference>
<evidence type="ECO:0000259" key="6">
    <source>
        <dbReference type="Pfam" id="PF01258"/>
    </source>
</evidence>
<dbReference type="OrthoDB" id="9811543at2"/>
<dbReference type="AlphaFoldDB" id="A0A060NLE4"/>
<feature type="zinc finger region" description="dksA C4-type" evidence="4">
    <location>
        <begin position="88"/>
        <end position="112"/>
    </location>
</feature>
<dbReference type="PANTHER" id="PTHR33823">
    <property type="entry name" value="RNA POLYMERASE-BINDING TRANSCRIPTION FACTOR DKSA-RELATED"/>
    <property type="match status" value="1"/>
</dbReference>